<dbReference type="PANTHER" id="PTHR42996:SF1">
    <property type="entry name" value="PHOSPHATE-BINDING PROTEIN PSTS"/>
    <property type="match status" value="1"/>
</dbReference>
<gene>
    <name evidence="7" type="ORF">MalAC0309_2416</name>
</gene>
<dbReference type="KEGG" id="malk:MalAC0309_2416"/>
<evidence type="ECO:0000313" key="7">
    <source>
        <dbReference type="EMBL" id="BAU33257.1"/>
    </source>
</evidence>
<organism evidence="7 8">
    <name type="scientific">Microcella alkaliphila</name>
    <dbReference type="NCBI Taxonomy" id="279828"/>
    <lineage>
        <taxon>Bacteria</taxon>
        <taxon>Bacillati</taxon>
        <taxon>Actinomycetota</taxon>
        <taxon>Actinomycetes</taxon>
        <taxon>Micrococcales</taxon>
        <taxon>Microbacteriaceae</taxon>
        <taxon>Microcella</taxon>
    </lineage>
</organism>
<dbReference type="SUPFAM" id="SSF53850">
    <property type="entry name" value="Periplasmic binding protein-like II"/>
    <property type="match status" value="1"/>
</dbReference>
<dbReference type="RefSeq" id="WP_096422983.1">
    <property type="nucleotide sequence ID" value="NZ_AP017315.1"/>
</dbReference>
<dbReference type="PROSITE" id="PS51257">
    <property type="entry name" value="PROKAR_LIPOPROTEIN"/>
    <property type="match status" value="1"/>
</dbReference>
<dbReference type="InterPro" id="IPR005673">
    <property type="entry name" value="ABC_phos-bd_PstS"/>
</dbReference>
<feature type="binding site" evidence="5">
    <location>
        <begin position="182"/>
        <end position="184"/>
    </location>
    <ligand>
        <name>phosphate</name>
        <dbReference type="ChEBI" id="CHEBI:43474"/>
    </ligand>
</feature>
<evidence type="ECO:0000256" key="3">
    <source>
        <dbReference type="ARBA" id="ARBA00022592"/>
    </source>
</evidence>
<feature type="binding site" evidence="5">
    <location>
        <position position="93"/>
    </location>
    <ligand>
        <name>phosphate</name>
        <dbReference type="ChEBI" id="CHEBI:43474"/>
    </ligand>
</feature>
<dbReference type="AlphaFoldDB" id="A0A0U5BBZ9"/>
<dbReference type="GO" id="GO:0042301">
    <property type="term" value="F:phosphate ion binding"/>
    <property type="evidence" value="ECO:0007669"/>
    <property type="project" value="InterPro"/>
</dbReference>
<feature type="binding site" evidence="5">
    <location>
        <begin position="45"/>
        <end position="47"/>
    </location>
    <ligand>
        <name>phosphate</name>
        <dbReference type="ChEBI" id="CHEBI:43474"/>
    </ligand>
</feature>
<accession>A0A0U5BBZ9</accession>
<feature type="binding site" evidence="5">
    <location>
        <position position="75"/>
    </location>
    <ligand>
        <name>phosphate</name>
        <dbReference type="ChEBI" id="CHEBI:43474"/>
    </ligand>
</feature>
<sequence>MDTPRRLISALAITAVLATSGCAVNELNRGDSSGTLDGTLDGAGSSAQASAQAVWIAEIQNANGRLTVNYEPSGSGAGREAFLAGGLDFAGSDSALTAAEAENGLGACVPGTGAINLPLYISPLVIIVNIEGVDALNLDAATAALIFRGEIRQWDDPRIQELNPNAALPSATITAVHRSDASGTTKNFTDYLAQAAPDEWQADAADSFPYGGESAQGNSGVVNAVTNGRNTIGYVDASRAGDLTIAALKVGDEFVAYTREAAARVVEASPLEEGRADDDLAIAIDRTTTEPGAYPLVLVSYLIACREYPNPADAELVRGYLSWVASPEAQELAAEFAGSAPLSEGFTDRVLDAIEGIR</sequence>
<dbReference type="PIRSF" id="PIRSF002756">
    <property type="entry name" value="PstS"/>
    <property type="match status" value="1"/>
</dbReference>
<dbReference type="GO" id="GO:0035435">
    <property type="term" value="P:phosphate ion transmembrane transport"/>
    <property type="evidence" value="ECO:0007669"/>
    <property type="project" value="InterPro"/>
</dbReference>
<dbReference type="Gene3D" id="3.40.190.10">
    <property type="entry name" value="Periplasmic binding protein-like II"/>
    <property type="match status" value="2"/>
</dbReference>
<dbReference type="InterPro" id="IPR024370">
    <property type="entry name" value="PBP_domain"/>
</dbReference>
<evidence type="ECO:0000256" key="1">
    <source>
        <dbReference type="ARBA" id="ARBA00008725"/>
    </source>
</evidence>
<name>A0A0U5BBZ9_9MICO</name>
<dbReference type="Pfam" id="PF12849">
    <property type="entry name" value="PBP_like_2"/>
    <property type="match status" value="1"/>
</dbReference>
<dbReference type="InterPro" id="IPR050962">
    <property type="entry name" value="Phosphate-bind_PstS"/>
</dbReference>
<evidence type="ECO:0000259" key="6">
    <source>
        <dbReference type="Pfam" id="PF12849"/>
    </source>
</evidence>
<dbReference type="CDD" id="cd13565">
    <property type="entry name" value="PBP2_PstS"/>
    <property type="match status" value="1"/>
</dbReference>
<evidence type="ECO:0000256" key="4">
    <source>
        <dbReference type="PIRNR" id="PIRNR002756"/>
    </source>
</evidence>
<dbReference type="Proteomes" id="UP000218965">
    <property type="component" value="Chromosome"/>
</dbReference>
<evidence type="ECO:0000256" key="5">
    <source>
        <dbReference type="PIRSR" id="PIRSR002756-1"/>
    </source>
</evidence>
<proteinExistence type="inferred from homology"/>
<dbReference type="OrthoDB" id="9801510at2"/>
<dbReference type="PANTHER" id="PTHR42996">
    <property type="entry name" value="PHOSPHATE-BINDING PROTEIN PSTS"/>
    <property type="match status" value="1"/>
</dbReference>
<keyword evidence="2 4" id="KW-0813">Transport</keyword>
<feature type="domain" description="PBP" evidence="6">
    <location>
        <begin position="32"/>
        <end position="328"/>
    </location>
</feature>
<evidence type="ECO:0000256" key="2">
    <source>
        <dbReference type="ARBA" id="ARBA00022448"/>
    </source>
</evidence>
<dbReference type="NCBIfam" id="TIGR00975">
    <property type="entry name" value="3a0107s03"/>
    <property type="match status" value="1"/>
</dbReference>
<reference evidence="8" key="1">
    <citation type="submission" date="2015-12" db="EMBL/GenBank/DDBJ databases">
        <authorList>
            <person name="Shamseldin A."/>
            <person name="Moawad H."/>
            <person name="Abd El-Rahim W.M."/>
            <person name="Sadowsky M.J."/>
        </authorList>
    </citation>
    <scope>NUCLEOTIDE SEQUENCE [LARGE SCALE GENOMIC DNA]</scope>
    <source>
        <strain evidence="8">JAM AC0309</strain>
    </source>
</reference>
<keyword evidence="3 4" id="KW-0592">Phosphate transport</keyword>
<evidence type="ECO:0000313" key="8">
    <source>
        <dbReference type="Proteomes" id="UP000218965"/>
    </source>
</evidence>
<protein>
    <recommendedName>
        <fullName evidence="4">Phosphate-binding protein</fullName>
    </recommendedName>
</protein>
<reference evidence="7 8" key="2">
    <citation type="submission" date="2016-01" db="EMBL/GenBank/DDBJ databases">
        <title>Microcella alkaliphila JAM AC0309 whole genome shotgun sequence.</title>
        <authorList>
            <person name="Kurata A."/>
            <person name="Hirose Y."/>
            <person name="Kishimoto N."/>
            <person name="Kobayashi T."/>
        </authorList>
    </citation>
    <scope>NUCLEOTIDE SEQUENCE [LARGE SCALE GENOMIC DNA]</scope>
    <source>
        <strain evidence="7 8">JAM AC0309</strain>
    </source>
</reference>
<dbReference type="EMBL" id="AP017315">
    <property type="protein sequence ID" value="BAU33257.1"/>
    <property type="molecule type" value="Genomic_DNA"/>
</dbReference>
<comment type="similarity">
    <text evidence="1 4">Belongs to the PstS family.</text>
</comment>
<dbReference type="GO" id="GO:0043190">
    <property type="term" value="C:ATP-binding cassette (ABC) transporter complex"/>
    <property type="evidence" value="ECO:0007669"/>
    <property type="project" value="InterPro"/>
</dbReference>